<dbReference type="Pfam" id="PF26604">
    <property type="entry name" value="CBU_0592"/>
    <property type="match status" value="1"/>
</dbReference>
<dbReference type="STRING" id="43678.OJAG_03690"/>
<keyword evidence="1" id="KW-1133">Transmembrane helix</keyword>
<gene>
    <name evidence="3" type="ORF">OJAG_03690</name>
</gene>
<dbReference type="EMBL" id="LRIE01000036">
    <property type="protein sequence ID" value="KZM36944.1"/>
    <property type="molecule type" value="Genomic_DNA"/>
</dbReference>
<organism evidence="3 4">
    <name type="scientific">Oerskovia enterophila</name>
    <dbReference type="NCBI Taxonomy" id="43678"/>
    <lineage>
        <taxon>Bacteria</taxon>
        <taxon>Bacillati</taxon>
        <taxon>Actinomycetota</taxon>
        <taxon>Actinomycetes</taxon>
        <taxon>Micrococcales</taxon>
        <taxon>Cellulomonadaceae</taxon>
        <taxon>Oerskovia</taxon>
    </lineage>
</organism>
<dbReference type="RefSeq" id="WP_068706873.1">
    <property type="nucleotide sequence ID" value="NZ_LRIE01000036.1"/>
</dbReference>
<proteinExistence type="predicted"/>
<name>A0A163T0A7_9CELL</name>
<evidence type="ECO:0000256" key="1">
    <source>
        <dbReference type="SAM" id="Phobius"/>
    </source>
</evidence>
<evidence type="ECO:0000259" key="2">
    <source>
        <dbReference type="Pfam" id="PF26604"/>
    </source>
</evidence>
<dbReference type="PATRIC" id="fig|43678.3.peg.395"/>
<reference evidence="3 4" key="1">
    <citation type="submission" date="2016-01" db="EMBL/GenBank/DDBJ databases">
        <title>Genome sequence of Oerskovia enterophila VJag, an agar and cellulose degrading bacterium.</title>
        <authorList>
            <person name="Poehlein A."/>
            <person name="Jag V."/>
            <person name="Bengelsdorf F."/>
            <person name="Duerre P."/>
            <person name="Daniel R."/>
        </authorList>
    </citation>
    <scope>NUCLEOTIDE SEQUENCE [LARGE SCALE GENOMIC DNA]</scope>
    <source>
        <strain evidence="3 4">VJag</strain>
    </source>
</reference>
<sequence length="113" mass="11755">MSASPSLVDMVVTPLGWVGAIAAVTAYAMVTRGRWSGDSLRFQLTNFVGAGLMCLVAAVNGVWPSAVANVVWIVIGGQAIVVLVKARRRRAAQAVVVPLEVPATQVRAVDLAA</sequence>
<comment type="caution">
    <text evidence="3">The sequence shown here is derived from an EMBL/GenBank/DDBJ whole genome shotgun (WGS) entry which is preliminary data.</text>
</comment>
<feature type="transmembrane region" description="Helical" evidence="1">
    <location>
        <begin position="12"/>
        <end position="30"/>
    </location>
</feature>
<evidence type="ECO:0000313" key="4">
    <source>
        <dbReference type="Proteomes" id="UP000076447"/>
    </source>
</evidence>
<dbReference type="InterPro" id="IPR058058">
    <property type="entry name" value="CBU_0592-like"/>
</dbReference>
<accession>A0A163T0A7</accession>
<evidence type="ECO:0000313" key="3">
    <source>
        <dbReference type="EMBL" id="KZM36944.1"/>
    </source>
</evidence>
<feature type="transmembrane region" description="Helical" evidence="1">
    <location>
        <begin position="42"/>
        <end position="60"/>
    </location>
</feature>
<feature type="transmembrane region" description="Helical" evidence="1">
    <location>
        <begin position="66"/>
        <end position="84"/>
    </location>
</feature>
<feature type="domain" description="CBU-0592-like" evidence="2">
    <location>
        <begin position="15"/>
        <end position="87"/>
    </location>
</feature>
<dbReference type="AlphaFoldDB" id="A0A163T0A7"/>
<protein>
    <recommendedName>
        <fullName evidence="2">CBU-0592-like domain-containing protein</fullName>
    </recommendedName>
</protein>
<dbReference type="NCBIfam" id="NF047864">
    <property type="entry name" value="CBU_0592_membra"/>
    <property type="match status" value="1"/>
</dbReference>
<keyword evidence="1" id="KW-0472">Membrane</keyword>
<keyword evidence="1" id="KW-0812">Transmembrane</keyword>
<dbReference type="Proteomes" id="UP000076447">
    <property type="component" value="Unassembled WGS sequence"/>
</dbReference>